<proteinExistence type="predicted"/>
<evidence type="ECO:0000313" key="2">
    <source>
        <dbReference type="Proteomes" id="UP000225605"/>
    </source>
</evidence>
<dbReference type="AlphaFoldDB" id="A0A2D0IWT3"/>
<dbReference type="SMART" id="SM00671">
    <property type="entry name" value="SEL1"/>
    <property type="match status" value="1"/>
</dbReference>
<dbReference type="InterPro" id="IPR006597">
    <property type="entry name" value="Sel1-like"/>
</dbReference>
<reference evidence="1 2" key="1">
    <citation type="journal article" date="2017" name="Nat. Microbiol.">
        <title>Natural product diversity associated with the nematode symbionts Photorhabdus and Xenorhabdus.</title>
        <authorList>
            <person name="Tobias N.J."/>
            <person name="Wolff H."/>
            <person name="Djahanschiri B."/>
            <person name="Grundmann F."/>
            <person name="Kronenwerth M."/>
            <person name="Shi Y.M."/>
            <person name="Simonyi S."/>
            <person name="Grun P."/>
            <person name="Shapiro-Ilan D."/>
            <person name="Pidot S.J."/>
            <person name="Stinear T.P."/>
            <person name="Ebersberger I."/>
            <person name="Bode H.B."/>
        </authorList>
    </citation>
    <scope>NUCLEOTIDE SEQUENCE [LARGE SCALE GENOMIC DNA]</scope>
    <source>
        <strain evidence="1 2">DSM 16337</strain>
    </source>
</reference>
<accession>A0A2D0IWT3</accession>
<dbReference type="Gene3D" id="1.25.40.10">
    <property type="entry name" value="Tetratricopeptide repeat domain"/>
    <property type="match status" value="1"/>
</dbReference>
<dbReference type="EMBL" id="NIBT01000003">
    <property type="protein sequence ID" value="PHM26366.1"/>
    <property type="molecule type" value="Genomic_DNA"/>
</dbReference>
<dbReference type="OrthoDB" id="6447834at2"/>
<dbReference type="InterPro" id="IPR011990">
    <property type="entry name" value="TPR-like_helical_dom_sf"/>
</dbReference>
<dbReference type="RefSeq" id="WP_099131294.1">
    <property type="nucleotide sequence ID" value="NZ_CAWNOJ010000042.1"/>
</dbReference>
<name>A0A2D0IWT3_9GAMM</name>
<dbReference type="Proteomes" id="UP000225605">
    <property type="component" value="Unassembled WGS sequence"/>
</dbReference>
<sequence length="65" mass="7674">MQWFLTSAALDDGYAHLNLEMIYERGQIEPQDYEKALEHYQQAASKNVPNLESKIKELKEKINYQ</sequence>
<dbReference type="SUPFAM" id="SSF81901">
    <property type="entry name" value="HCP-like"/>
    <property type="match status" value="1"/>
</dbReference>
<comment type="caution">
    <text evidence="1">The sequence shown here is derived from an EMBL/GenBank/DDBJ whole genome shotgun (WGS) entry which is preliminary data.</text>
</comment>
<gene>
    <name evidence="1" type="ORF">Xehl_00699</name>
</gene>
<evidence type="ECO:0000313" key="1">
    <source>
        <dbReference type="EMBL" id="PHM26366.1"/>
    </source>
</evidence>
<evidence type="ECO:0008006" key="3">
    <source>
        <dbReference type="Google" id="ProtNLM"/>
    </source>
</evidence>
<protein>
    <recommendedName>
        <fullName evidence="3">Beta-lactamase</fullName>
    </recommendedName>
</protein>
<organism evidence="1 2">
    <name type="scientific">Xenorhabdus ehlersii</name>
    <dbReference type="NCBI Taxonomy" id="290111"/>
    <lineage>
        <taxon>Bacteria</taxon>
        <taxon>Pseudomonadati</taxon>
        <taxon>Pseudomonadota</taxon>
        <taxon>Gammaproteobacteria</taxon>
        <taxon>Enterobacterales</taxon>
        <taxon>Morganellaceae</taxon>
        <taxon>Xenorhabdus</taxon>
    </lineage>
</organism>